<dbReference type="CDD" id="cd01098">
    <property type="entry name" value="PAN_AP_plant"/>
    <property type="match status" value="1"/>
</dbReference>
<dbReference type="Proteomes" id="UP001289374">
    <property type="component" value="Unassembled WGS sequence"/>
</dbReference>
<keyword evidence="6 15" id="KW-0547">Nucleotide-binding</keyword>
<evidence type="ECO:0000256" key="2">
    <source>
        <dbReference type="ARBA" id="ARBA00022527"/>
    </source>
</evidence>
<dbReference type="PANTHER" id="PTHR32444">
    <property type="entry name" value="BULB-TYPE LECTIN DOMAIN-CONTAINING PROTEIN"/>
    <property type="match status" value="1"/>
</dbReference>
<evidence type="ECO:0000256" key="14">
    <source>
        <dbReference type="ARBA" id="ARBA00048679"/>
    </source>
</evidence>
<keyword evidence="7 15" id="KW-0418">Kinase</keyword>
<dbReference type="Pfam" id="PF07714">
    <property type="entry name" value="PK_Tyr_Ser-Thr"/>
    <property type="match status" value="2"/>
</dbReference>
<dbReference type="InterPro" id="IPR011009">
    <property type="entry name" value="Kinase-like_dom_sf"/>
</dbReference>
<dbReference type="PANTHER" id="PTHR32444:SF183">
    <property type="entry name" value="APPLE DOMAIN-CONTAINING PROTEIN"/>
    <property type="match status" value="1"/>
</dbReference>
<evidence type="ECO:0000256" key="13">
    <source>
        <dbReference type="ARBA" id="ARBA00047899"/>
    </source>
</evidence>
<comment type="caution">
    <text evidence="21">The sequence shown here is derived from an EMBL/GenBank/DDBJ whole genome shotgun (WGS) entry which is preliminary data.</text>
</comment>
<name>A0AAE1WS07_9LAMI</name>
<feature type="domain" description="Protein kinase" evidence="18">
    <location>
        <begin position="499"/>
        <end position="734"/>
    </location>
</feature>
<dbReference type="InterPro" id="IPR000719">
    <property type="entry name" value="Prot_kinase_dom"/>
</dbReference>
<evidence type="ECO:0000256" key="7">
    <source>
        <dbReference type="ARBA" id="ARBA00022777"/>
    </source>
</evidence>
<keyword evidence="4 16" id="KW-0812">Transmembrane</keyword>
<dbReference type="FunFam" id="2.90.10.10:FF:000004">
    <property type="entry name" value="G-type lectin S-receptor-like serine/threonine-protein kinase"/>
    <property type="match status" value="1"/>
</dbReference>
<dbReference type="Pfam" id="PF08276">
    <property type="entry name" value="PAN_2"/>
    <property type="match status" value="1"/>
</dbReference>
<evidence type="ECO:0000256" key="17">
    <source>
        <dbReference type="SAM" id="SignalP"/>
    </source>
</evidence>
<dbReference type="InterPro" id="IPR021820">
    <property type="entry name" value="S-locus_recpt_kinase_C"/>
</dbReference>
<dbReference type="Pfam" id="PF00954">
    <property type="entry name" value="S_locus_glycop"/>
    <property type="match status" value="1"/>
</dbReference>
<reference evidence="21" key="1">
    <citation type="submission" date="2020-06" db="EMBL/GenBank/DDBJ databases">
        <authorList>
            <person name="Li T."/>
            <person name="Hu X."/>
            <person name="Zhang T."/>
            <person name="Song X."/>
            <person name="Zhang H."/>
            <person name="Dai N."/>
            <person name="Sheng W."/>
            <person name="Hou X."/>
            <person name="Wei L."/>
        </authorList>
    </citation>
    <scope>NUCLEOTIDE SEQUENCE</scope>
    <source>
        <strain evidence="21">K16</strain>
        <tissue evidence="21">Leaf</tissue>
    </source>
</reference>
<evidence type="ECO:0000256" key="9">
    <source>
        <dbReference type="ARBA" id="ARBA00022989"/>
    </source>
</evidence>
<keyword evidence="12" id="KW-0325">Glycoprotein</keyword>
<dbReference type="InterPro" id="IPR024171">
    <property type="entry name" value="SRK-like_kinase"/>
</dbReference>
<evidence type="ECO:0000256" key="1">
    <source>
        <dbReference type="ARBA" id="ARBA00004479"/>
    </source>
</evidence>
<evidence type="ECO:0000256" key="3">
    <source>
        <dbReference type="ARBA" id="ARBA00022679"/>
    </source>
</evidence>
<evidence type="ECO:0000256" key="5">
    <source>
        <dbReference type="ARBA" id="ARBA00022729"/>
    </source>
</evidence>
<reference evidence="21" key="2">
    <citation type="journal article" date="2024" name="Plant">
        <title>Genomic evolution and insights into agronomic trait innovations of Sesamum species.</title>
        <authorList>
            <person name="Miao H."/>
            <person name="Wang L."/>
            <person name="Qu L."/>
            <person name="Liu H."/>
            <person name="Sun Y."/>
            <person name="Le M."/>
            <person name="Wang Q."/>
            <person name="Wei S."/>
            <person name="Zheng Y."/>
            <person name="Lin W."/>
            <person name="Duan Y."/>
            <person name="Cao H."/>
            <person name="Xiong S."/>
            <person name="Wang X."/>
            <person name="Wei L."/>
            <person name="Li C."/>
            <person name="Ma Q."/>
            <person name="Ju M."/>
            <person name="Zhao R."/>
            <person name="Li G."/>
            <person name="Mu C."/>
            <person name="Tian Q."/>
            <person name="Mei H."/>
            <person name="Zhang T."/>
            <person name="Gao T."/>
            <person name="Zhang H."/>
        </authorList>
    </citation>
    <scope>NUCLEOTIDE SEQUENCE</scope>
    <source>
        <strain evidence="21">K16</strain>
    </source>
</reference>
<evidence type="ECO:0000256" key="15">
    <source>
        <dbReference type="PIRNR" id="PIRNR000641"/>
    </source>
</evidence>
<keyword evidence="22" id="KW-1185">Reference proteome</keyword>
<dbReference type="InterPro" id="IPR001245">
    <property type="entry name" value="Ser-Thr/Tyr_kinase_cat_dom"/>
</dbReference>
<dbReference type="Gene3D" id="3.50.4.10">
    <property type="entry name" value="Hepatocyte Growth Factor"/>
    <property type="match status" value="1"/>
</dbReference>
<evidence type="ECO:0000256" key="10">
    <source>
        <dbReference type="ARBA" id="ARBA00023136"/>
    </source>
</evidence>
<organism evidence="21 22">
    <name type="scientific">Sesamum angolense</name>
    <dbReference type="NCBI Taxonomy" id="2727404"/>
    <lineage>
        <taxon>Eukaryota</taxon>
        <taxon>Viridiplantae</taxon>
        <taxon>Streptophyta</taxon>
        <taxon>Embryophyta</taxon>
        <taxon>Tracheophyta</taxon>
        <taxon>Spermatophyta</taxon>
        <taxon>Magnoliopsida</taxon>
        <taxon>eudicotyledons</taxon>
        <taxon>Gunneridae</taxon>
        <taxon>Pentapetalae</taxon>
        <taxon>asterids</taxon>
        <taxon>lamiids</taxon>
        <taxon>Lamiales</taxon>
        <taxon>Pedaliaceae</taxon>
        <taxon>Sesamum</taxon>
    </lineage>
</organism>
<evidence type="ECO:0000313" key="21">
    <source>
        <dbReference type="EMBL" id="KAK4398440.1"/>
    </source>
</evidence>
<feature type="domain" description="Bulb-type lectin" evidence="19">
    <location>
        <begin position="27"/>
        <end position="149"/>
    </location>
</feature>
<dbReference type="FunFam" id="3.30.200.20:FF:000195">
    <property type="entry name" value="G-type lectin S-receptor-like serine/threonine-protein kinase"/>
    <property type="match status" value="1"/>
</dbReference>
<evidence type="ECO:0000256" key="11">
    <source>
        <dbReference type="ARBA" id="ARBA00023157"/>
    </source>
</evidence>
<dbReference type="GO" id="GO:0004674">
    <property type="term" value="F:protein serine/threonine kinase activity"/>
    <property type="evidence" value="ECO:0007669"/>
    <property type="project" value="UniProtKB-KW"/>
</dbReference>
<keyword evidence="3 15" id="KW-0808">Transferase</keyword>
<dbReference type="Gene3D" id="3.30.200.20">
    <property type="entry name" value="Phosphorylase Kinase, domain 1"/>
    <property type="match status" value="1"/>
</dbReference>
<feature type="domain" description="Apple" evidence="20">
    <location>
        <begin position="343"/>
        <end position="424"/>
    </location>
</feature>
<dbReference type="PIRSF" id="PIRSF000641">
    <property type="entry name" value="SRK"/>
    <property type="match status" value="1"/>
</dbReference>
<evidence type="ECO:0000256" key="8">
    <source>
        <dbReference type="ARBA" id="ARBA00022840"/>
    </source>
</evidence>
<dbReference type="PROSITE" id="PS50948">
    <property type="entry name" value="PAN"/>
    <property type="match status" value="1"/>
</dbReference>
<dbReference type="InterPro" id="IPR000858">
    <property type="entry name" value="S_locus_glycoprot_dom"/>
</dbReference>
<evidence type="ECO:0000259" key="20">
    <source>
        <dbReference type="PROSITE" id="PS50948"/>
    </source>
</evidence>
<feature type="chain" id="PRO_5042115686" description="Receptor-like serine/threonine-protein kinase" evidence="17">
    <location>
        <begin position="27"/>
        <end position="734"/>
    </location>
</feature>
<dbReference type="EC" id="2.7.11.1" evidence="15"/>
<comment type="catalytic activity">
    <reaction evidence="14 15">
        <text>L-seryl-[protein] + ATP = O-phospho-L-seryl-[protein] + ADP + H(+)</text>
        <dbReference type="Rhea" id="RHEA:17989"/>
        <dbReference type="Rhea" id="RHEA-COMP:9863"/>
        <dbReference type="Rhea" id="RHEA-COMP:11604"/>
        <dbReference type="ChEBI" id="CHEBI:15378"/>
        <dbReference type="ChEBI" id="CHEBI:29999"/>
        <dbReference type="ChEBI" id="CHEBI:30616"/>
        <dbReference type="ChEBI" id="CHEBI:83421"/>
        <dbReference type="ChEBI" id="CHEBI:456216"/>
        <dbReference type="EC" id="2.7.11.1"/>
    </reaction>
</comment>
<evidence type="ECO:0000259" key="19">
    <source>
        <dbReference type="PROSITE" id="PS50927"/>
    </source>
</evidence>
<dbReference type="InterPro" id="IPR003609">
    <property type="entry name" value="Pan_app"/>
</dbReference>
<accession>A0AAE1WS07</accession>
<evidence type="ECO:0000259" key="18">
    <source>
        <dbReference type="PROSITE" id="PS50011"/>
    </source>
</evidence>
<dbReference type="InterPro" id="IPR001480">
    <property type="entry name" value="Bulb-type_lectin_dom"/>
</dbReference>
<keyword evidence="10 16" id="KW-0472">Membrane</keyword>
<keyword evidence="9 16" id="KW-1133">Transmembrane helix</keyword>
<dbReference type="Gene3D" id="1.10.510.10">
    <property type="entry name" value="Transferase(Phosphotransferase) domain 1"/>
    <property type="match status" value="1"/>
</dbReference>
<comment type="similarity">
    <text evidence="15">Belongs to the protein kinase superfamily. Ser/Thr protein kinase family.</text>
</comment>
<gene>
    <name evidence="21" type="ORF">Sango_1319500</name>
</gene>
<comment type="subcellular location">
    <subcellularLocation>
        <location evidence="1">Membrane</location>
        <topology evidence="1">Single-pass type I membrane protein</topology>
    </subcellularLocation>
</comment>
<keyword evidence="2 15" id="KW-0723">Serine/threonine-protein kinase</keyword>
<dbReference type="PROSITE" id="PS50011">
    <property type="entry name" value="PROTEIN_KINASE_DOM"/>
    <property type="match status" value="1"/>
</dbReference>
<evidence type="ECO:0000256" key="4">
    <source>
        <dbReference type="ARBA" id="ARBA00022692"/>
    </source>
</evidence>
<dbReference type="SMART" id="SM00108">
    <property type="entry name" value="B_lectin"/>
    <property type="match status" value="1"/>
</dbReference>
<dbReference type="InterPro" id="IPR036426">
    <property type="entry name" value="Bulb-type_lectin_dom_sf"/>
</dbReference>
<dbReference type="GO" id="GO:0005524">
    <property type="term" value="F:ATP binding"/>
    <property type="evidence" value="ECO:0007669"/>
    <property type="project" value="UniProtKB-KW"/>
</dbReference>
<dbReference type="Pfam" id="PF01453">
    <property type="entry name" value="B_lectin"/>
    <property type="match status" value="1"/>
</dbReference>
<dbReference type="SMART" id="SM00473">
    <property type="entry name" value="PAN_AP"/>
    <property type="match status" value="1"/>
</dbReference>
<evidence type="ECO:0000313" key="22">
    <source>
        <dbReference type="Proteomes" id="UP001289374"/>
    </source>
</evidence>
<dbReference type="CDD" id="cd00028">
    <property type="entry name" value="B_lectin"/>
    <property type="match status" value="1"/>
</dbReference>
<feature type="transmembrane region" description="Helical" evidence="16">
    <location>
        <begin position="437"/>
        <end position="459"/>
    </location>
</feature>
<dbReference type="EMBL" id="JACGWL010000007">
    <property type="protein sequence ID" value="KAK4398440.1"/>
    <property type="molecule type" value="Genomic_DNA"/>
</dbReference>
<evidence type="ECO:0000256" key="12">
    <source>
        <dbReference type="ARBA" id="ARBA00023180"/>
    </source>
</evidence>
<dbReference type="Gene3D" id="2.90.10.10">
    <property type="entry name" value="Bulb-type lectin domain"/>
    <property type="match status" value="1"/>
</dbReference>
<sequence length="734" mass="82409">MKISIEGFPFLIFVSYLVSVVGISRAADTVNTTQVIRDGDTIVSPARSFELGFFSPGNSTNRYVGIWYKNIPLRTPIWVANREFPIRNTSSAALKFIPTGDLVLQDENNATIWSSNVTRAARNPVAQLLDSGNLVIREANDDQPGNYLWQSFDYPTNTFPQGRDFGWNLVTGIERYFSSWKSNDDPAQGEFTYRLDITGYPQLVLKRGDSVLHRLGPWNGMQFSGMPSIGQNITFTAKLYMNSSVIYFREDTLDRSIVSRFSLSPSGVAQRLTWVERIQEWVVYYNLPTDICDNFGLCGAHGLCSTGTSPACSCLDRFVPKDEQAWVRSDWSGGCLRRAPLNCTRDVFLGYSGIKMPDSQFTWFNESFTLEECEAECLRNCSCMAYSNLDIRRGGSGCLLWFGDLVDIRQLTGEEQMIYIRMAASELDSKGKKRKTLIAVLTSLAGIILLGLSLILFFWKRKKNHQNLRNEGGPEESHKEDLELPTFDLWTVTKATNSFSISNKIGEGGFGPVYRGMLEDGKEIAVKRMSRTSTQGLDEFKNEVIFIAKLQHRNLVKLLGCCIQGEEKMLIYEYMPNGSLDLILFDFGMARSFSGNETEANTMRVVGTYGYMSPEYAVDGLFSVKSDVYSFGVHGYYKERRCLELVDTNLVDSFYLSEAVRSIHVALLCVQQSPEDRPSMSSVVLMLGSEGVLPPPKQPGFFAERDVRAAENTSSSKNTVSSLNEYTITVLDAR</sequence>
<dbReference type="AlphaFoldDB" id="A0AAE1WS07"/>
<keyword evidence="8 15" id="KW-0067">ATP-binding</keyword>
<protein>
    <recommendedName>
        <fullName evidence="15">Receptor-like serine/threonine-protein kinase</fullName>
        <ecNumber evidence="15">2.7.11.1</ecNumber>
    </recommendedName>
</protein>
<proteinExistence type="inferred from homology"/>
<dbReference type="GO" id="GO:0016020">
    <property type="term" value="C:membrane"/>
    <property type="evidence" value="ECO:0007669"/>
    <property type="project" value="UniProtKB-SubCell"/>
</dbReference>
<keyword evidence="5 17" id="KW-0732">Signal</keyword>
<comment type="catalytic activity">
    <reaction evidence="13 15">
        <text>L-threonyl-[protein] + ATP = O-phospho-L-threonyl-[protein] + ADP + H(+)</text>
        <dbReference type="Rhea" id="RHEA:46608"/>
        <dbReference type="Rhea" id="RHEA-COMP:11060"/>
        <dbReference type="Rhea" id="RHEA-COMP:11605"/>
        <dbReference type="ChEBI" id="CHEBI:15378"/>
        <dbReference type="ChEBI" id="CHEBI:30013"/>
        <dbReference type="ChEBI" id="CHEBI:30616"/>
        <dbReference type="ChEBI" id="CHEBI:61977"/>
        <dbReference type="ChEBI" id="CHEBI:456216"/>
        <dbReference type="EC" id="2.7.11.1"/>
    </reaction>
</comment>
<dbReference type="PROSITE" id="PS50927">
    <property type="entry name" value="BULB_LECTIN"/>
    <property type="match status" value="1"/>
</dbReference>
<keyword evidence="11" id="KW-1015">Disulfide bond</keyword>
<dbReference type="SUPFAM" id="SSF56112">
    <property type="entry name" value="Protein kinase-like (PK-like)"/>
    <property type="match status" value="1"/>
</dbReference>
<dbReference type="SUPFAM" id="SSF51110">
    <property type="entry name" value="alpha-D-mannose-specific plant lectins"/>
    <property type="match status" value="1"/>
</dbReference>
<dbReference type="GO" id="GO:0048544">
    <property type="term" value="P:recognition of pollen"/>
    <property type="evidence" value="ECO:0007669"/>
    <property type="project" value="InterPro"/>
</dbReference>
<dbReference type="Pfam" id="PF11883">
    <property type="entry name" value="DUF3403"/>
    <property type="match status" value="1"/>
</dbReference>
<evidence type="ECO:0000256" key="6">
    <source>
        <dbReference type="ARBA" id="ARBA00022741"/>
    </source>
</evidence>
<feature type="signal peptide" evidence="17">
    <location>
        <begin position="1"/>
        <end position="26"/>
    </location>
</feature>
<evidence type="ECO:0000256" key="16">
    <source>
        <dbReference type="SAM" id="Phobius"/>
    </source>
</evidence>